<sequence length="89" mass="10526">MGQELTSGTMVLEGRRWTVALEKILEEIKKLSATERERLIRELEGDKRRDKAREEFEKAAGSWPDFDAEGFVAEVYRRRERSERPAIEW</sequence>
<organism evidence="1 2">
    <name type="scientific">Thermodesulfitimonas autotrophica</name>
    <dbReference type="NCBI Taxonomy" id="1894989"/>
    <lineage>
        <taxon>Bacteria</taxon>
        <taxon>Bacillati</taxon>
        <taxon>Bacillota</taxon>
        <taxon>Clostridia</taxon>
        <taxon>Thermoanaerobacterales</taxon>
        <taxon>Thermoanaerobacteraceae</taxon>
        <taxon>Thermodesulfitimonas</taxon>
    </lineage>
</organism>
<protein>
    <submittedName>
        <fullName evidence="1">Uncharacterized protein</fullName>
    </submittedName>
</protein>
<accession>A0A3N5AZP4</accession>
<evidence type="ECO:0000313" key="1">
    <source>
        <dbReference type="EMBL" id="RPF42658.1"/>
    </source>
</evidence>
<dbReference type="AlphaFoldDB" id="A0A3N5AZP4"/>
<name>A0A3N5AZP4_9THEO</name>
<gene>
    <name evidence="1" type="ORF">EDD75_1763</name>
</gene>
<dbReference type="EMBL" id="RKRE01000003">
    <property type="protein sequence ID" value="RPF42658.1"/>
    <property type="molecule type" value="Genomic_DNA"/>
</dbReference>
<reference evidence="1 2" key="1">
    <citation type="submission" date="2018-11" db="EMBL/GenBank/DDBJ databases">
        <title>Genomic Encyclopedia of Type Strains, Phase IV (KMG-IV): sequencing the most valuable type-strain genomes for metagenomic binning, comparative biology and taxonomic classification.</title>
        <authorList>
            <person name="Goeker M."/>
        </authorList>
    </citation>
    <scope>NUCLEOTIDE SEQUENCE [LARGE SCALE GENOMIC DNA]</scope>
    <source>
        <strain evidence="1 2">DSM 102936</strain>
    </source>
</reference>
<comment type="caution">
    <text evidence="1">The sequence shown here is derived from an EMBL/GenBank/DDBJ whole genome shotgun (WGS) entry which is preliminary data.</text>
</comment>
<proteinExistence type="predicted"/>
<evidence type="ECO:0000313" key="2">
    <source>
        <dbReference type="Proteomes" id="UP000282654"/>
    </source>
</evidence>
<keyword evidence="2" id="KW-1185">Reference proteome</keyword>
<dbReference type="Proteomes" id="UP000282654">
    <property type="component" value="Unassembled WGS sequence"/>
</dbReference>